<evidence type="ECO:0000313" key="2">
    <source>
        <dbReference type="EMBL" id="STO92027.1"/>
    </source>
</evidence>
<dbReference type="Gene3D" id="1.10.260.40">
    <property type="entry name" value="lambda repressor-like DNA-binding domains"/>
    <property type="match status" value="1"/>
</dbReference>
<gene>
    <name evidence="2" type="primary">immR</name>
    <name evidence="2" type="ORF">NCTC11296_03163</name>
</gene>
<reference evidence="2 3" key="1">
    <citation type="submission" date="2018-06" db="EMBL/GenBank/DDBJ databases">
        <authorList>
            <consortium name="Pathogen Informatics"/>
            <person name="Doyle S."/>
        </authorList>
    </citation>
    <scope>NUCLEOTIDE SEQUENCE [LARGE SCALE GENOMIC DNA]</scope>
    <source>
        <strain evidence="2 3">NCTC11296</strain>
    </source>
</reference>
<proteinExistence type="predicted"/>
<dbReference type="SUPFAM" id="SSF47413">
    <property type="entry name" value="lambda repressor-like DNA-binding domains"/>
    <property type="match status" value="1"/>
</dbReference>
<accession>A0A377IWY7</accession>
<name>A0A377IWY7_AVIPA</name>
<sequence length="172" mass="19124">MKPKFKNEFNIGTRIKECREALGLSRNVVCDMLGGISLTTLTLWEKNEREPQAGVLIKLAEILKTTPTYLLTGNKEEVIKAEPANISNQLTVEQALQALQQAIERQKPKDNLVLDGVPLKVEEMTVIRNYRQTDDRGREAILTLSYTMLGCVTSSASDDDKDENIAMVANGS</sequence>
<protein>
    <submittedName>
        <fullName evidence="2">Transcriptional regulator</fullName>
    </submittedName>
</protein>
<feature type="domain" description="HTH cro/C1-type" evidence="1">
    <location>
        <begin position="15"/>
        <end position="70"/>
    </location>
</feature>
<dbReference type="Pfam" id="PF01381">
    <property type="entry name" value="HTH_3"/>
    <property type="match status" value="1"/>
</dbReference>
<evidence type="ECO:0000313" key="3">
    <source>
        <dbReference type="Proteomes" id="UP000254465"/>
    </source>
</evidence>
<dbReference type="InterPro" id="IPR010982">
    <property type="entry name" value="Lambda_DNA-bd_dom_sf"/>
</dbReference>
<evidence type="ECO:0000259" key="1">
    <source>
        <dbReference type="PROSITE" id="PS50943"/>
    </source>
</evidence>
<dbReference type="Proteomes" id="UP000254465">
    <property type="component" value="Unassembled WGS sequence"/>
</dbReference>
<dbReference type="AlphaFoldDB" id="A0A377IWY7"/>
<dbReference type="CDD" id="cd00093">
    <property type="entry name" value="HTH_XRE"/>
    <property type="match status" value="1"/>
</dbReference>
<dbReference type="SMART" id="SM00530">
    <property type="entry name" value="HTH_XRE"/>
    <property type="match status" value="1"/>
</dbReference>
<dbReference type="EMBL" id="UGHK01000003">
    <property type="protein sequence ID" value="STO92027.1"/>
    <property type="molecule type" value="Genomic_DNA"/>
</dbReference>
<dbReference type="RefSeq" id="WP_017807263.1">
    <property type="nucleotide sequence ID" value="NZ_JBANLW010000026.1"/>
</dbReference>
<dbReference type="InterPro" id="IPR001387">
    <property type="entry name" value="Cro/C1-type_HTH"/>
</dbReference>
<organism evidence="2 3">
    <name type="scientific">Avibacterium paragallinarum</name>
    <name type="common">Haemophilus gallinarum</name>
    <dbReference type="NCBI Taxonomy" id="728"/>
    <lineage>
        <taxon>Bacteria</taxon>
        <taxon>Pseudomonadati</taxon>
        <taxon>Pseudomonadota</taxon>
        <taxon>Gammaproteobacteria</taxon>
        <taxon>Pasteurellales</taxon>
        <taxon>Pasteurellaceae</taxon>
        <taxon>Avibacterium</taxon>
    </lineage>
</organism>
<dbReference type="PROSITE" id="PS50943">
    <property type="entry name" value="HTH_CROC1"/>
    <property type="match status" value="1"/>
</dbReference>
<dbReference type="GO" id="GO:0003677">
    <property type="term" value="F:DNA binding"/>
    <property type="evidence" value="ECO:0007669"/>
    <property type="project" value="InterPro"/>
</dbReference>